<gene>
    <name evidence="1" type="ORF">Tco_0748014</name>
</gene>
<evidence type="ECO:0008006" key="3">
    <source>
        <dbReference type="Google" id="ProtNLM"/>
    </source>
</evidence>
<dbReference type="EMBL" id="BQNB010010750">
    <property type="protein sequence ID" value="GJS81473.1"/>
    <property type="molecule type" value="Genomic_DNA"/>
</dbReference>
<comment type="caution">
    <text evidence="1">The sequence shown here is derived from an EMBL/GenBank/DDBJ whole genome shotgun (WGS) entry which is preliminary data.</text>
</comment>
<dbReference type="Gene3D" id="3.20.20.370">
    <property type="entry name" value="Glycoside hydrolase/deacetylase"/>
    <property type="match status" value="1"/>
</dbReference>
<dbReference type="Proteomes" id="UP001151760">
    <property type="component" value="Unassembled WGS sequence"/>
</dbReference>
<dbReference type="PANTHER" id="PTHR31153">
    <property type="entry name" value="CALMODULIN CALCIUM-DEPENDENT NAD KINASE"/>
    <property type="match status" value="1"/>
</dbReference>
<proteinExistence type="predicted"/>
<dbReference type="PANTHER" id="PTHR31153:SF1">
    <property type="entry name" value="CALMODULIN CALCIUM-DEPENDENT NAD KINASE"/>
    <property type="match status" value="1"/>
</dbReference>
<accession>A0ABQ4YXT3</accession>
<keyword evidence="2" id="KW-1185">Reference proteome</keyword>
<evidence type="ECO:0000313" key="1">
    <source>
        <dbReference type="EMBL" id="GJS81473.1"/>
    </source>
</evidence>
<dbReference type="InterPro" id="IPR044802">
    <property type="entry name" value="NADKc-like"/>
</dbReference>
<reference evidence="1" key="2">
    <citation type="submission" date="2022-01" db="EMBL/GenBank/DDBJ databases">
        <authorList>
            <person name="Yamashiro T."/>
            <person name="Shiraishi A."/>
            <person name="Satake H."/>
            <person name="Nakayama K."/>
        </authorList>
    </citation>
    <scope>NUCLEOTIDE SEQUENCE</scope>
</reference>
<protein>
    <recommendedName>
        <fullName evidence="3">Reverse transcriptase domain-containing protein</fullName>
    </recommendedName>
</protein>
<name>A0ABQ4YXT3_9ASTR</name>
<reference evidence="1" key="1">
    <citation type="journal article" date="2022" name="Int. J. Mol. Sci.">
        <title>Draft Genome of Tanacetum Coccineum: Genomic Comparison of Closely Related Tanacetum-Family Plants.</title>
        <authorList>
            <person name="Yamashiro T."/>
            <person name="Shiraishi A."/>
            <person name="Nakayama K."/>
            <person name="Satake H."/>
        </authorList>
    </citation>
    <scope>NUCLEOTIDE SEQUENCE</scope>
</reference>
<organism evidence="1 2">
    <name type="scientific">Tanacetum coccineum</name>
    <dbReference type="NCBI Taxonomy" id="301880"/>
    <lineage>
        <taxon>Eukaryota</taxon>
        <taxon>Viridiplantae</taxon>
        <taxon>Streptophyta</taxon>
        <taxon>Embryophyta</taxon>
        <taxon>Tracheophyta</taxon>
        <taxon>Spermatophyta</taxon>
        <taxon>Magnoliopsida</taxon>
        <taxon>eudicotyledons</taxon>
        <taxon>Gunneridae</taxon>
        <taxon>Pentapetalae</taxon>
        <taxon>asterids</taxon>
        <taxon>campanulids</taxon>
        <taxon>Asterales</taxon>
        <taxon>Asteraceae</taxon>
        <taxon>Asteroideae</taxon>
        <taxon>Anthemideae</taxon>
        <taxon>Anthemidinae</taxon>
        <taxon>Tanacetum</taxon>
    </lineage>
</organism>
<evidence type="ECO:0000313" key="2">
    <source>
        <dbReference type="Proteomes" id="UP001151760"/>
    </source>
</evidence>
<feature type="non-terminal residue" evidence="1">
    <location>
        <position position="1"/>
    </location>
</feature>
<sequence length="128" mass="14883">GFWAEAAPNVVVVEADTFKETNVIYRDLSSKGHHNDMLQAAELSRELASIDVVLATTEKIETIRERLKATQDRVKERDELVCLAATRDEEPVEILEREFNKLKRSRIAIVKVRWNSKRSPEFTWERED</sequence>